<dbReference type="EMBL" id="CM045868">
    <property type="protein sequence ID" value="KAI7957496.1"/>
    <property type="molecule type" value="Genomic_DNA"/>
</dbReference>
<keyword evidence="2" id="KW-1185">Reference proteome</keyword>
<protein>
    <submittedName>
        <fullName evidence="1">Uncharacterized protein</fullName>
    </submittedName>
</protein>
<reference evidence="2" key="2">
    <citation type="journal article" date="2018" name="Mol. Plant Microbe Interact.">
        <title>Genome sequence resources for the wheat stripe rust pathogen (Puccinia striiformis f. sp. tritici) and the barley stripe rust pathogen (Puccinia striiformis f. sp. hordei).</title>
        <authorList>
            <person name="Xia C."/>
            <person name="Wang M."/>
            <person name="Yin C."/>
            <person name="Cornejo O.E."/>
            <person name="Hulbert S.H."/>
            <person name="Chen X."/>
        </authorList>
    </citation>
    <scope>NUCLEOTIDE SEQUENCE [LARGE SCALE GENOMIC DNA]</scope>
    <source>
        <strain evidence="2">93-210</strain>
    </source>
</reference>
<proteinExistence type="predicted"/>
<accession>A0ACC0EQ92</accession>
<comment type="caution">
    <text evidence="1">The sequence shown here is derived from an EMBL/GenBank/DDBJ whole genome shotgun (WGS) entry which is preliminary data.</text>
</comment>
<reference evidence="2" key="1">
    <citation type="journal article" date="2018" name="BMC Genomics">
        <title>Genomic insights into host adaptation between the wheat stripe rust pathogen (Puccinia striiformis f. sp. tritici) and the barley stripe rust pathogen (Puccinia striiformis f. sp. hordei).</title>
        <authorList>
            <person name="Xia C."/>
            <person name="Wang M."/>
            <person name="Yin C."/>
            <person name="Cornejo O.E."/>
            <person name="Hulbert S.H."/>
            <person name="Chen X."/>
        </authorList>
    </citation>
    <scope>NUCLEOTIDE SEQUENCE [LARGE SCALE GENOMIC DNA]</scope>
    <source>
        <strain evidence="2">93-210</strain>
    </source>
</reference>
<evidence type="ECO:0000313" key="2">
    <source>
        <dbReference type="Proteomes" id="UP001060170"/>
    </source>
</evidence>
<sequence length="84" mass="9853">MRICSRIRRRSRYYSEKFKLDYLIKYPRSSQTIYPTDSDSKVSTDQELLPMDSSTLTNKNNTNSHYLQMNQKVLTGLVLPLTSD</sequence>
<gene>
    <name evidence="1" type="ORF">MJO28_004591</name>
</gene>
<evidence type="ECO:0000313" key="1">
    <source>
        <dbReference type="EMBL" id="KAI7957496.1"/>
    </source>
</evidence>
<name>A0ACC0EQ92_9BASI</name>
<reference evidence="1 2" key="3">
    <citation type="journal article" date="2022" name="Microbiol. Spectr.">
        <title>Folding features and dynamics of 3D genome architecture in plant fungal pathogens.</title>
        <authorList>
            <person name="Xia C."/>
        </authorList>
    </citation>
    <scope>NUCLEOTIDE SEQUENCE [LARGE SCALE GENOMIC DNA]</scope>
    <source>
        <strain evidence="1 2">93-210</strain>
    </source>
</reference>
<organism evidence="1 2">
    <name type="scientific">Puccinia striiformis f. sp. tritici</name>
    <dbReference type="NCBI Taxonomy" id="168172"/>
    <lineage>
        <taxon>Eukaryota</taxon>
        <taxon>Fungi</taxon>
        <taxon>Dikarya</taxon>
        <taxon>Basidiomycota</taxon>
        <taxon>Pucciniomycotina</taxon>
        <taxon>Pucciniomycetes</taxon>
        <taxon>Pucciniales</taxon>
        <taxon>Pucciniaceae</taxon>
        <taxon>Puccinia</taxon>
    </lineage>
</organism>
<dbReference type="Proteomes" id="UP001060170">
    <property type="component" value="Chromosome 4"/>
</dbReference>